<reference evidence="2 3" key="1">
    <citation type="submission" date="2024-03" db="EMBL/GenBank/DDBJ databases">
        <title>Aureococcus anophagefferens CCMP1851 and Kratosvirus quantuckense: Draft genome of a second virus-susceptible host strain in the model system.</title>
        <authorList>
            <person name="Chase E."/>
            <person name="Truchon A.R."/>
            <person name="Schepens W."/>
            <person name="Wilhelm S.W."/>
        </authorList>
    </citation>
    <scope>NUCLEOTIDE SEQUENCE [LARGE SCALE GENOMIC DNA]</scope>
    <source>
        <strain evidence="2 3">CCMP1851</strain>
    </source>
</reference>
<dbReference type="InterPro" id="IPR012675">
    <property type="entry name" value="Beta-grasp_dom_sf"/>
</dbReference>
<dbReference type="InterPro" id="IPR036010">
    <property type="entry name" value="2Fe-2S_ferredoxin-like_sf"/>
</dbReference>
<dbReference type="SUPFAM" id="SSF50156">
    <property type="entry name" value="PDZ domain-like"/>
    <property type="match status" value="1"/>
</dbReference>
<dbReference type="Gene3D" id="2.30.42.10">
    <property type="match status" value="1"/>
</dbReference>
<dbReference type="Proteomes" id="UP001363151">
    <property type="component" value="Unassembled WGS sequence"/>
</dbReference>
<proteinExistence type="predicted"/>
<evidence type="ECO:0000313" key="3">
    <source>
        <dbReference type="Proteomes" id="UP001363151"/>
    </source>
</evidence>
<dbReference type="PROSITE" id="PS50106">
    <property type="entry name" value="PDZ"/>
    <property type="match status" value="1"/>
</dbReference>
<dbReference type="InterPro" id="IPR001478">
    <property type="entry name" value="PDZ"/>
</dbReference>
<dbReference type="InterPro" id="IPR036034">
    <property type="entry name" value="PDZ_sf"/>
</dbReference>
<dbReference type="Gene3D" id="3.10.20.30">
    <property type="match status" value="1"/>
</dbReference>
<organism evidence="2 3">
    <name type="scientific">Aureococcus anophagefferens</name>
    <name type="common">Harmful bloom alga</name>
    <dbReference type="NCBI Taxonomy" id="44056"/>
    <lineage>
        <taxon>Eukaryota</taxon>
        <taxon>Sar</taxon>
        <taxon>Stramenopiles</taxon>
        <taxon>Ochrophyta</taxon>
        <taxon>Pelagophyceae</taxon>
        <taxon>Pelagomonadales</taxon>
        <taxon>Pelagomonadaceae</taxon>
        <taxon>Aureococcus</taxon>
    </lineage>
</organism>
<accession>A0ABR1FNA3</accession>
<name>A0ABR1FNA3_AURAN</name>
<protein>
    <recommendedName>
        <fullName evidence="1">PDZ domain-containing protein</fullName>
    </recommendedName>
</protein>
<gene>
    <name evidence="2" type="ORF">SO694_00102022</name>
</gene>
<dbReference type="SUPFAM" id="SSF54292">
    <property type="entry name" value="2Fe-2S ferredoxin-like"/>
    <property type="match status" value="1"/>
</dbReference>
<keyword evidence="3" id="KW-1185">Reference proteome</keyword>
<feature type="domain" description="PDZ" evidence="1">
    <location>
        <begin position="67"/>
        <end position="140"/>
    </location>
</feature>
<sequence>MMRPLLLAACAQALLTPSPVRPVATRLRARTADGMSKGWKVLRLSEEEGNAISLAANSNEWGTKEIEVEIPRSAESPGIGILLEEFGANDEGEGLTLVAGLVDGGNAALSGLEILPGDAIIRADGANVEGLGYDRTVDALGAMAPAPAPARLTLKRLLKIPKVTLTVMFPPEENEPNRVINWYPRRGLRETLLVNKIDVGGTCTEDMQCLLRCSCVVRKGRALLEDWGIQEKQMLEKKEPDWRLTCRACLPPLEEDGEMTIRIRPDTENVLRRKGGAYEYKFKM</sequence>
<comment type="caution">
    <text evidence="2">The sequence shown here is derived from an EMBL/GenBank/DDBJ whole genome shotgun (WGS) entry which is preliminary data.</text>
</comment>
<dbReference type="EMBL" id="JBBJCI010000353">
    <property type="protein sequence ID" value="KAK7233967.1"/>
    <property type="molecule type" value="Genomic_DNA"/>
</dbReference>
<evidence type="ECO:0000259" key="1">
    <source>
        <dbReference type="PROSITE" id="PS50106"/>
    </source>
</evidence>
<evidence type="ECO:0000313" key="2">
    <source>
        <dbReference type="EMBL" id="KAK7233967.1"/>
    </source>
</evidence>